<dbReference type="AlphaFoldDB" id="A0AAN9U3Z2"/>
<evidence type="ECO:0000313" key="4">
    <source>
        <dbReference type="EMBL" id="KAK7738380.1"/>
    </source>
</evidence>
<dbReference type="GO" id="GO:0003677">
    <property type="term" value="F:DNA binding"/>
    <property type="evidence" value="ECO:0007669"/>
    <property type="project" value="InterPro"/>
</dbReference>
<keyword evidence="2" id="KW-0539">Nucleus</keyword>
<evidence type="ECO:0000259" key="3">
    <source>
        <dbReference type="SMART" id="SM00906"/>
    </source>
</evidence>
<dbReference type="CDD" id="cd12148">
    <property type="entry name" value="fungal_TF_MHR"/>
    <property type="match status" value="1"/>
</dbReference>
<dbReference type="Pfam" id="PF04082">
    <property type="entry name" value="Fungal_trans"/>
    <property type="match status" value="1"/>
</dbReference>
<dbReference type="Proteomes" id="UP001320245">
    <property type="component" value="Unassembled WGS sequence"/>
</dbReference>
<evidence type="ECO:0000256" key="2">
    <source>
        <dbReference type="ARBA" id="ARBA00023242"/>
    </source>
</evidence>
<dbReference type="SMART" id="SM00906">
    <property type="entry name" value="Fungal_trans"/>
    <property type="match status" value="1"/>
</dbReference>
<gene>
    <name evidence="4" type="ORF">SLS53_006193</name>
</gene>
<dbReference type="PANTHER" id="PTHR31001">
    <property type="entry name" value="UNCHARACTERIZED TRANSCRIPTIONAL REGULATORY PROTEIN"/>
    <property type="match status" value="1"/>
</dbReference>
<feature type="domain" description="Xylanolytic transcriptional activator regulatory" evidence="3">
    <location>
        <begin position="33"/>
        <end position="107"/>
    </location>
</feature>
<keyword evidence="5" id="KW-1185">Reference proteome</keyword>
<dbReference type="InterPro" id="IPR007219">
    <property type="entry name" value="XnlR_reg_dom"/>
</dbReference>
<dbReference type="PANTHER" id="PTHR31001:SF40">
    <property type="entry name" value="ZN(II)2CYS6 TRANSCRIPTION FACTOR (EUROFUNG)"/>
    <property type="match status" value="1"/>
</dbReference>
<dbReference type="EMBL" id="JAJSPL020000026">
    <property type="protein sequence ID" value="KAK7738380.1"/>
    <property type="molecule type" value="Genomic_DNA"/>
</dbReference>
<dbReference type="GO" id="GO:0006351">
    <property type="term" value="P:DNA-templated transcription"/>
    <property type="evidence" value="ECO:0007669"/>
    <property type="project" value="InterPro"/>
</dbReference>
<name>A0AAN9U3Z2_9PEZI</name>
<dbReference type="InterPro" id="IPR050613">
    <property type="entry name" value="Sec_Metabolite_Reg"/>
</dbReference>
<accession>A0AAN9U3Z2</accession>
<evidence type="ECO:0000256" key="1">
    <source>
        <dbReference type="ARBA" id="ARBA00004123"/>
    </source>
</evidence>
<reference evidence="4 5" key="1">
    <citation type="journal article" date="2023" name="PLoS ONE">
        <title>Cytospora paraplurivora sp. nov. isolated from orchards with fruit tree decline syndrome in Ontario, Canada.</title>
        <authorList>
            <person name="Ilyukhin E."/>
            <person name="Nguyen H.D.T."/>
            <person name="Castle A.J."/>
            <person name="Ellouze W."/>
        </authorList>
    </citation>
    <scope>NUCLEOTIDE SEQUENCE [LARGE SCALE GENOMIC DNA]</scope>
    <source>
        <strain evidence="4 5">FDS-564</strain>
    </source>
</reference>
<dbReference type="GO" id="GO:0008270">
    <property type="term" value="F:zinc ion binding"/>
    <property type="evidence" value="ECO:0007669"/>
    <property type="project" value="InterPro"/>
</dbReference>
<comment type="subcellular location">
    <subcellularLocation>
        <location evidence="1">Nucleus</location>
    </subcellularLocation>
</comment>
<proteinExistence type="predicted"/>
<dbReference type="GO" id="GO:0005634">
    <property type="term" value="C:nucleus"/>
    <property type="evidence" value="ECO:0007669"/>
    <property type="project" value="UniProtKB-SubCell"/>
</dbReference>
<evidence type="ECO:0000313" key="5">
    <source>
        <dbReference type="Proteomes" id="UP001320245"/>
    </source>
</evidence>
<sequence>MRAAPAPNSLLHHLAYTVAIIESMLSGDAAPAFWRLHGQQLAMVTYIGMHAAQNDASYVPTAASEARRRLASQSFVVDKVAACFNGRPPLLSRKYMLTPLPLDLPDEVLLSGPEPISRAVAALDEKGWNTDGKVYPTTILRARRMLASVTDEVMEVSLGDPASTSIEALLALRQREIDAFAALPRALMYSPEDIRDPRVEGSMLYTKILIHLEHLQNIFCIGRLLVQWGFDNHAELLQVMAFAAPAGGVLCNELLRPSQQRNSPVEGVTRSSIIQQLSLLNGFLQWVSPHAPNGDLCTSCKTVIQHVLDHALNPPPQGSLDAAANNAFDLNLDLSSDINVINGYFNFDLLDTYEWLRPEMLSNQSAG</sequence>
<protein>
    <recommendedName>
        <fullName evidence="3">Xylanolytic transcriptional activator regulatory domain-containing protein</fullName>
    </recommendedName>
</protein>
<organism evidence="4 5">
    <name type="scientific">Cytospora paraplurivora</name>
    <dbReference type="NCBI Taxonomy" id="2898453"/>
    <lineage>
        <taxon>Eukaryota</taxon>
        <taxon>Fungi</taxon>
        <taxon>Dikarya</taxon>
        <taxon>Ascomycota</taxon>
        <taxon>Pezizomycotina</taxon>
        <taxon>Sordariomycetes</taxon>
        <taxon>Sordariomycetidae</taxon>
        <taxon>Diaporthales</taxon>
        <taxon>Cytosporaceae</taxon>
        <taxon>Cytospora</taxon>
    </lineage>
</organism>
<comment type="caution">
    <text evidence="4">The sequence shown here is derived from an EMBL/GenBank/DDBJ whole genome shotgun (WGS) entry which is preliminary data.</text>
</comment>